<keyword evidence="2" id="KW-1185">Reference proteome</keyword>
<dbReference type="EMBL" id="ABID01000001">
    <property type="protein sequence ID" value="EDQ06834.1"/>
    <property type="molecule type" value="Genomic_DNA"/>
</dbReference>
<name>A0ABM9XB90_9RHOB</name>
<organism evidence="1 2">
    <name type="scientific">Sulfitobacter indolifex HEL-45</name>
    <dbReference type="NCBI Taxonomy" id="391624"/>
    <lineage>
        <taxon>Bacteria</taxon>
        <taxon>Pseudomonadati</taxon>
        <taxon>Pseudomonadota</taxon>
        <taxon>Alphaproteobacteria</taxon>
        <taxon>Rhodobacterales</taxon>
        <taxon>Roseobacteraceae</taxon>
        <taxon>Sulfitobacter</taxon>
    </lineage>
</organism>
<gene>
    <name evidence="1" type="ORF">OIHEL45_08450</name>
</gene>
<evidence type="ECO:0000313" key="1">
    <source>
        <dbReference type="EMBL" id="EDQ06834.1"/>
    </source>
</evidence>
<comment type="caution">
    <text evidence="1">The sequence shown here is derived from an EMBL/GenBank/DDBJ whole genome shotgun (WGS) entry which is preliminary data.</text>
</comment>
<dbReference type="Proteomes" id="UP000003257">
    <property type="component" value="Unassembled WGS sequence"/>
</dbReference>
<accession>A0ABM9XB90</accession>
<evidence type="ECO:0000313" key="2">
    <source>
        <dbReference type="Proteomes" id="UP000003257"/>
    </source>
</evidence>
<reference evidence="1 2" key="1">
    <citation type="submission" date="2007-11" db="EMBL/GenBank/DDBJ databases">
        <authorList>
            <person name="Wagner-Dobler I."/>
            <person name="Ferriera S."/>
            <person name="Johnson J."/>
            <person name="Kravitz S."/>
            <person name="Beeson K."/>
            <person name="Sutton G."/>
            <person name="Rogers Y.-H."/>
            <person name="Friedman R."/>
            <person name="Frazier M."/>
            <person name="Venter J.C."/>
        </authorList>
    </citation>
    <scope>NUCLEOTIDE SEQUENCE [LARGE SCALE GENOMIC DNA]</scope>
    <source>
        <strain evidence="1 2">HEL-45</strain>
    </source>
</reference>
<proteinExistence type="predicted"/>
<sequence length="111" mass="12540">MPPQKLIWLIAEQRFDGRVYKRHAAVGIGHDNRFGHGIHHGLEQAALLAQLATFGLQCQLTAQPTREELNKLYLCITELRRTGGTARKVDRAKQLTATVQRRPDIAFQAEI</sequence>
<protein>
    <submittedName>
        <fullName evidence="1">Uncharacterized protein</fullName>
    </submittedName>
</protein>